<keyword evidence="8" id="KW-1185">Reference proteome</keyword>
<evidence type="ECO:0000313" key="7">
    <source>
        <dbReference type="EMBL" id="TWT88278.1"/>
    </source>
</evidence>
<evidence type="ECO:0000256" key="3">
    <source>
        <dbReference type="ARBA" id="ARBA00023110"/>
    </source>
</evidence>
<dbReference type="PRINTS" id="PR00153">
    <property type="entry name" value="CSAPPISMRASE"/>
</dbReference>
<dbReference type="EC" id="5.2.1.8" evidence="2"/>
<dbReference type="Pfam" id="PF00160">
    <property type="entry name" value="Pro_isomerase"/>
    <property type="match status" value="1"/>
</dbReference>
<evidence type="ECO:0000256" key="1">
    <source>
        <dbReference type="ARBA" id="ARBA00007365"/>
    </source>
</evidence>
<proteinExistence type="inferred from homology"/>
<protein>
    <recommendedName>
        <fullName evidence="2">peptidylprolyl isomerase</fullName>
        <ecNumber evidence="2">5.2.1.8</ecNumber>
    </recommendedName>
</protein>
<dbReference type="InterPro" id="IPR029000">
    <property type="entry name" value="Cyclophilin-like_dom_sf"/>
</dbReference>
<keyword evidence="5" id="KW-0732">Signal</keyword>
<reference evidence="7 8" key="1">
    <citation type="submission" date="2019-02" db="EMBL/GenBank/DDBJ databases">
        <title>Deep-cultivation of Planctomycetes and their phenomic and genomic characterization uncovers novel biology.</title>
        <authorList>
            <person name="Wiegand S."/>
            <person name="Jogler M."/>
            <person name="Boedeker C."/>
            <person name="Pinto D."/>
            <person name="Vollmers J."/>
            <person name="Rivas-Marin E."/>
            <person name="Kohn T."/>
            <person name="Peeters S.H."/>
            <person name="Heuer A."/>
            <person name="Rast P."/>
            <person name="Oberbeckmann S."/>
            <person name="Bunk B."/>
            <person name="Jeske O."/>
            <person name="Meyerdierks A."/>
            <person name="Storesund J.E."/>
            <person name="Kallscheuer N."/>
            <person name="Luecker S."/>
            <person name="Lage O.M."/>
            <person name="Pohl T."/>
            <person name="Merkel B.J."/>
            <person name="Hornburger P."/>
            <person name="Mueller R.-W."/>
            <person name="Bruemmer F."/>
            <person name="Labrenz M."/>
            <person name="Spormann A.M."/>
            <person name="Op Den Camp H."/>
            <person name="Overmann J."/>
            <person name="Amann R."/>
            <person name="Jetten M.S.M."/>
            <person name="Mascher T."/>
            <person name="Medema M.H."/>
            <person name="Devos D.P."/>
            <person name="Kaster A.-K."/>
            <person name="Ovreas L."/>
            <person name="Rohde M."/>
            <person name="Galperin M.Y."/>
            <person name="Jogler C."/>
        </authorList>
    </citation>
    <scope>NUCLEOTIDE SEQUENCE [LARGE SCALE GENOMIC DNA]</scope>
    <source>
        <strain evidence="7 8">Mal64</strain>
    </source>
</reference>
<keyword evidence="3" id="KW-0697">Rotamase</keyword>
<dbReference type="SUPFAM" id="SSF50891">
    <property type="entry name" value="Cyclophilin-like"/>
    <property type="match status" value="1"/>
</dbReference>
<comment type="similarity">
    <text evidence="1">Belongs to the cyclophilin-type PPIase family.</text>
</comment>
<feature type="signal peptide" evidence="5">
    <location>
        <begin position="1"/>
        <end position="28"/>
    </location>
</feature>
<dbReference type="PROSITE" id="PS51257">
    <property type="entry name" value="PROKAR_LIPOPROTEIN"/>
    <property type="match status" value="1"/>
</dbReference>
<dbReference type="InterPro" id="IPR044666">
    <property type="entry name" value="Cyclophilin_A-like"/>
</dbReference>
<dbReference type="InterPro" id="IPR020892">
    <property type="entry name" value="Cyclophilin-type_PPIase_CS"/>
</dbReference>
<dbReference type="EMBL" id="SJPQ01000002">
    <property type="protein sequence ID" value="TWT88278.1"/>
    <property type="molecule type" value="Genomic_DNA"/>
</dbReference>
<dbReference type="Proteomes" id="UP000315440">
    <property type="component" value="Unassembled WGS sequence"/>
</dbReference>
<dbReference type="PROSITE" id="PS00170">
    <property type="entry name" value="CSA_PPIASE_1"/>
    <property type="match status" value="1"/>
</dbReference>
<dbReference type="GO" id="GO:0006457">
    <property type="term" value="P:protein folding"/>
    <property type="evidence" value="ECO:0007669"/>
    <property type="project" value="InterPro"/>
</dbReference>
<dbReference type="PANTHER" id="PTHR45625:SF4">
    <property type="entry name" value="PEPTIDYLPROLYL ISOMERASE DOMAIN AND WD REPEAT-CONTAINING PROTEIN 1"/>
    <property type="match status" value="1"/>
</dbReference>
<evidence type="ECO:0000256" key="5">
    <source>
        <dbReference type="SAM" id="SignalP"/>
    </source>
</evidence>
<dbReference type="InterPro" id="IPR002130">
    <property type="entry name" value="Cyclophilin-type_PPIase_dom"/>
</dbReference>
<dbReference type="Gene3D" id="2.40.100.10">
    <property type="entry name" value="Cyclophilin-like"/>
    <property type="match status" value="1"/>
</dbReference>
<dbReference type="PANTHER" id="PTHR45625">
    <property type="entry name" value="PEPTIDYL-PROLYL CIS-TRANS ISOMERASE-RELATED"/>
    <property type="match status" value="1"/>
</dbReference>
<dbReference type="GO" id="GO:0003755">
    <property type="term" value="F:peptidyl-prolyl cis-trans isomerase activity"/>
    <property type="evidence" value="ECO:0007669"/>
    <property type="project" value="UniProtKB-KW"/>
</dbReference>
<gene>
    <name evidence="7" type="primary">ppiB_2</name>
    <name evidence="7" type="ORF">Mal64_17570</name>
</gene>
<sequence precursor="true">MKPATLSPRRLGSSFIWILGLAAGLACAGPVSAQEAPASTGEAQNAASPSAQAQLDAALDAYKSTLRSIESLRSEYQTAPESQHEKLHEELLDLVKQGKEQVSAMLGHAAEAYRANPVADSEADQLLRAVARHSVVGHGGSGGDQYEQGLQVIDALVDGGAAADEKQLPLWGFVAAMFTNDFEAADRFLAIAKENGSLASQPEGEEAIAVYKLAMQHLPVLGDLKAMWAKEQQIRADEAAADDLPRVLFKTTKGDITLELFENEAPTAVANFVTLVKEGYYDGLLFHRVLGHFMAQGGDPLGTGSGGPGYSIACECYQPNARMHFRGSLSMAHAGRDSGGSQFFLTFTPTMHLNGKHTVFGRVIDGIEVLGELQRTDGEGAPPRDKILTAEVLRDRGHDYKFEKLPGR</sequence>
<evidence type="ECO:0000259" key="6">
    <source>
        <dbReference type="PROSITE" id="PS50072"/>
    </source>
</evidence>
<evidence type="ECO:0000256" key="2">
    <source>
        <dbReference type="ARBA" id="ARBA00013194"/>
    </source>
</evidence>
<organism evidence="7 8">
    <name type="scientific">Pseudobythopirellula maris</name>
    <dbReference type="NCBI Taxonomy" id="2527991"/>
    <lineage>
        <taxon>Bacteria</taxon>
        <taxon>Pseudomonadati</taxon>
        <taxon>Planctomycetota</taxon>
        <taxon>Planctomycetia</taxon>
        <taxon>Pirellulales</taxon>
        <taxon>Lacipirellulaceae</taxon>
        <taxon>Pseudobythopirellula</taxon>
    </lineage>
</organism>
<comment type="caution">
    <text evidence="7">The sequence shown here is derived from an EMBL/GenBank/DDBJ whole genome shotgun (WGS) entry which is preliminary data.</text>
</comment>
<keyword evidence="4 7" id="KW-0413">Isomerase</keyword>
<dbReference type="CDD" id="cd00317">
    <property type="entry name" value="cyclophilin"/>
    <property type="match status" value="1"/>
</dbReference>
<feature type="domain" description="PPIase cyclophilin-type" evidence="6">
    <location>
        <begin position="254"/>
        <end position="398"/>
    </location>
</feature>
<dbReference type="PROSITE" id="PS50072">
    <property type="entry name" value="CSA_PPIASE_2"/>
    <property type="match status" value="1"/>
</dbReference>
<dbReference type="AlphaFoldDB" id="A0A5C5ZM35"/>
<feature type="chain" id="PRO_5022986031" description="peptidylprolyl isomerase" evidence="5">
    <location>
        <begin position="29"/>
        <end position="408"/>
    </location>
</feature>
<accession>A0A5C5ZM35</accession>
<evidence type="ECO:0000256" key="4">
    <source>
        <dbReference type="ARBA" id="ARBA00023235"/>
    </source>
</evidence>
<name>A0A5C5ZM35_9BACT</name>
<evidence type="ECO:0000313" key="8">
    <source>
        <dbReference type="Proteomes" id="UP000315440"/>
    </source>
</evidence>